<dbReference type="EMBL" id="FWFT01000002">
    <property type="protein sequence ID" value="SLN32094.1"/>
    <property type="molecule type" value="Genomic_DNA"/>
</dbReference>
<keyword evidence="1" id="KW-0175">Coiled coil</keyword>
<feature type="coiled-coil region" evidence="1">
    <location>
        <begin position="41"/>
        <end position="86"/>
    </location>
</feature>
<keyword evidence="4" id="KW-1185">Reference proteome</keyword>
<dbReference type="OrthoDB" id="7630018at2"/>
<evidence type="ECO:0000256" key="2">
    <source>
        <dbReference type="SAM" id="MobiDB-lite"/>
    </source>
</evidence>
<dbReference type="AlphaFoldDB" id="A0A1Y5S5E9"/>
<sequence length="125" mass="13267">MAMIADILLMSGALAATLYCYVLSKRLRQFTDLEKGVGGAVAILAVQVDELSKALERAEAASTASANGLAAQSQNAEAAAKRLELLMASLHDLPDTSHAMPSEPAAEPQLDPFFVRQPRQTAEVE</sequence>
<evidence type="ECO:0000313" key="3">
    <source>
        <dbReference type="EMBL" id="SLN32094.1"/>
    </source>
</evidence>
<feature type="region of interest" description="Disordered" evidence="2">
    <location>
        <begin position="94"/>
        <end position="125"/>
    </location>
</feature>
<reference evidence="3 4" key="1">
    <citation type="submission" date="2017-03" db="EMBL/GenBank/DDBJ databases">
        <authorList>
            <person name="Afonso C.L."/>
            <person name="Miller P.J."/>
            <person name="Scott M.A."/>
            <person name="Spackman E."/>
            <person name="Goraichik I."/>
            <person name="Dimitrov K.M."/>
            <person name="Suarez D.L."/>
            <person name="Swayne D.E."/>
        </authorList>
    </citation>
    <scope>NUCLEOTIDE SEQUENCE [LARGE SCALE GENOMIC DNA]</scope>
    <source>
        <strain evidence="3 4">CECT 8397</strain>
    </source>
</reference>
<evidence type="ECO:0000313" key="4">
    <source>
        <dbReference type="Proteomes" id="UP000193623"/>
    </source>
</evidence>
<proteinExistence type="predicted"/>
<dbReference type="RefSeq" id="WP_085863933.1">
    <property type="nucleotide sequence ID" value="NZ_FWFT01000002.1"/>
</dbReference>
<name>A0A1Y5S5E9_9RHOB</name>
<protein>
    <submittedName>
        <fullName evidence="3">Uncharacterized protein</fullName>
    </submittedName>
</protein>
<organism evidence="3 4">
    <name type="scientific">Pseudooctadecabacter jejudonensis</name>
    <dbReference type="NCBI Taxonomy" id="1391910"/>
    <lineage>
        <taxon>Bacteria</taxon>
        <taxon>Pseudomonadati</taxon>
        <taxon>Pseudomonadota</taxon>
        <taxon>Alphaproteobacteria</taxon>
        <taxon>Rhodobacterales</taxon>
        <taxon>Paracoccaceae</taxon>
        <taxon>Pseudooctadecabacter</taxon>
    </lineage>
</organism>
<evidence type="ECO:0000256" key="1">
    <source>
        <dbReference type="SAM" id="Coils"/>
    </source>
</evidence>
<gene>
    <name evidence="3" type="ORF">PSJ8397_01498</name>
</gene>
<accession>A0A1Y5S5E9</accession>
<dbReference type="Proteomes" id="UP000193623">
    <property type="component" value="Unassembled WGS sequence"/>
</dbReference>